<proteinExistence type="predicted"/>
<keyword evidence="1" id="KW-0732">Signal</keyword>
<feature type="signal peptide" evidence="1">
    <location>
        <begin position="1"/>
        <end position="19"/>
    </location>
</feature>
<keyword evidence="3" id="KW-1185">Reference proteome</keyword>
<sequence>MRGLLFLGLLMCAASSLNAQDLFPSSYADYRRSESLSAHDRLKNNDLSNKKWFVSKYVGISTGVVFAGGNTATYISAPIGLQLNRKLNNNLYAFAGVSVAPGYVNFNQAFITGNMPKGFQTNSYMKPGSLGVYTRAELGLMYVNDDKTFSISGSIGIERSSYPMMPYNQFTAPRTRHNTSSNF</sequence>
<dbReference type="Proteomes" id="UP001560573">
    <property type="component" value="Unassembled WGS sequence"/>
</dbReference>
<protein>
    <submittedName>
        <fullName evidence="2">Uncharacterized protein</fullName>
    </submittedName>
</protein>
<organism evidence="2 3">
    <name type="scientific">Danxiaibacter flavus</name>
    <dbReference type="NCBI Taxonomy" id="3049108"/>
    <lineage>
        <taxon>Bacteria</taxon>
        <taxon>Pseudomonadati</taxon>
        <taxon>Bacteroidota</taxon>
        <taxon>Chitinophagia</taxon>
        <taxon>Chitinophagales</taxon>
        <taxon>Chitinophagaceae</taxon>
        <taxon>Danxiaibacter</taxon>
    </lineage>
</organism>
<evidence type="ECO:0000256" key="1">
    <source>
        <dbReference type="SAM" id="SignalP"/>
    </source>
</evidence>
<gene>
    <name evidence="2" type="ORF">QTN47_15160</name>
</gene>
<comment type="caution">
    <text evidence="2">The sequence shown here is derived from an EMBL/GenBank/DDBJ whole genome shotgun (WGS) entry which is preliminary data.</text>
</comment>
<dbReference type="EMBL" id="JAULBC010000005">
    <property type="protein sequence ID" value="MEX6688845.1"/>
    <property type="molecule type" value="Genomic_DNA"/>
</dbReference>
<dbReference type="RefSeq" id="WP_369330255.1">
    <property type="nucleotide sequence ID" value="NZ_JAULBC010000005.1"/>
</dbReference>
<accession>A0ABV3ZH80</accession>
<feature type="chain" id="PRO_5046398238" evidence="1">
    <location>
        <begin position="20"/>
        <end position="183"/>
    </location>
</feature>
<name>A0ABV3ZH80_9BACT</name>
<reference evidence="2 3" key="1">
    <citation type="submission" date="2023-07" db="EMBL/GenBank/DDBJ databases">
        <authorList>
            <person name="Lian W.-H."/>
        </authorList>
    </citation>
    <scope>NUCLEOTIDE SEQUENCE [LARGE SCALE GENOMIC DNA]</scope>
    <source>
        <strain evidence="2 3">SYSU DXS3180</strain>
    </source>
</reference>
<evidence type="ECO:0000313" key="3">
    <source>
        <dbReference type="Proteomes" id="UP001560573"/>
    </source>
</evidence>
<evidence type="ECO:0000313" key="2">
    <source>
        <dbReference type="EMBL" id="MEX6688845.1"/>
    </source>
</evidence>